<evidence type="ECO:0000256" key="5">
    <source>
        <dbReference type="ARBA" id="ARBA00022692"/>
    </source>
</evidence>
<organism evidence="11 12">
    <name type="scientific">Marispirochaeta aestuarii</name>
    <dbReference type="NCBI Taxonomy" id="1963862"/>
    <lineage>
        <taxon>Bacteria</taxon>
        <taxon>Pseudomonadati</taxon>
        <taxon>Spirochaetota</taxon>
        <taxon>Spirochaetia</taxon>
        <taxon>Spirochaetales</taxon>
        <taxon>Spirochaetaceae</taxon>
        <taxon>Marispirochaeta</taxon>
    </lineage>
</organism>
<evidence type="ECO:0000256" key="8">
    <source>
        <dbReference type="ARBA" id="ARBA00038436"/>
    </source>
</evidence>
<dbReference type="GO" id="GO:0022857">
    <property type="term" value="F:transmembrane transporter activity"/>
    <property type="evidence" value="ECO:0007669"/>
    <property type="project" value="TreeGrafter"/>
</dbReference>
<comment type="subcellular location">
    <subcellularLocation>
        <location evidence="1">Cell inner membrane</location>
        <topology evidence="1">Multi-pass membrane protein</topology>
    </subcellularLocation>
</comment>
<feature type="transmembrane region" description="Helical" evidence="9">
    <location>
        <begin position="23"/>
        <end position="46"/>
    </location>
</feature>
<dbReference type="OrthoDB" id="4964541at2"/>
<comment type="similarity">
    <text evidence="8">Belongs to the TRAP transporter small permease family.</text>
</comment>
<feature type="transmembrane region" description="Helical" evidence="9">
    <location>
        <begin position="132"/>
        <end position="157"/>
    </location>
</feature>
<gene>
    <name evidence="11" type="ORF">B4O97_13675</name>
</gene>
<dbReference type="PANTHER" id="PTHR35011">
    <property type="entry name" value="2,3-DIKETO-L-GULONATE TRAP TRANSPORTER SMALL PERMEASE PROTEIN YIAM"/>
    <property type="match status" value="1"/>
</dbReference>
<protein>
    <recommendedName>
        <fullName evidence="10">Tripartite ATP-independent periplasmic transporters DctQ component domain-containing protein</fullName>
    </recommendedName>
</protein>
<evidence type="ECO:0000313" key="11">
    <source>
        <dbReference type="EMBL" id="ORC34126.1"/>
    </source>
</evidence>
<comment type="caution">
    <text evidence="11">The sequence shown here is derived from an EMBL/GenBank/DDBJ whole genome shotgun (WGS) entry which is preliminary data.</text>
</comment>
<dbReference type="Proteomes" id="UP000192343">
    <property type="component" value="Unassembled WGS sequence"/>
</dbReference>
<evidence type="ECO:0000256" key="1">
    <source>
        <dbReference type="ARBA" id="ARBA00004429"/>
    </source>
</evidence>
<dbReference type="Pfam" id="PF04290">
    <property type="entry name" value="DctQ"/>
    <property type="match status" value="1"/>
</dbReference>
<dbReference type="GO" id="GO:0005886">
    <property type="term" value="C:plasma membrane"/>
    <property type="evidence" value="ECO:0007669"/>
    <property type="project" value="UniProtKB-SubCell"/>
</dbReference>
<feature type="domain" description="Tripartite ATP-independent periplasmic transporters DctQ component" evidence="10">
    <location>
        <begin position="32"/>
        <end position="152"/>
    </location>
</feature>
<evidence type="ECO:0000256" key="9">
    <source>
        <dbReference type="SAM" id="Phobius"/>
    </source>
</evidence>
<evidence type="ECO:0000256" key="2">
    <source>
        <dbReference type="ARBA" id="ARBA00022448"/>
    </source>
</evidence>
<evidence type="ECO:0000256" key="4">
    <source>
        <dbReference type="ARBA" id="ARBA00022519"/>
    </source>
</evidence>
<feature type="transmembrane region" description="Helical" evidence="9">
    <location>
        <begin position="94"/>
        <end position="112"/>
    </location>
</feature>
<feature type="transmembrane region" description="Helical" evidence="9">
    <location>
        <begin position="52"/>
        <end position="73"/>
    </location>
</feature>
<evidence type="ECO:0000259" key="10">
    <source>
        <dbReference type="Pfam" id="PF04290"/>
    </source>
</evidence>
<keyword evidence="5 9" id="KW-0812">Transmembrane</keyword>
<proteinExistence type="inferred from homology"/>
<dbReference type="RefSeq" id="WP_083051638.1">
    <property type="nucleotide sequence ID" value="NZ_CAXXQO010000003.1"/>
</dbReference>
<evidence type="ECO:0000256" key="3">
    <source>
        <dbReference type="ARBA" id="ARBA00022475"/>
    </source>
</evidence>
<evidence type="ECO:0000256" key="6">
    <source>
        <dbReference type="ARBA" id="ARBA00022989"/>
    </source>
</evidence>
<keyword evidence="6 9" id="KW-1133">Transmembrane helix</keyword>
<dbReference type="EMBL" id="MWQY01000015">
    <property type="protein sequence ID" value="ORC34126.1"/>
    <property type="molecule type" value="Genomic_DNA"/>
</dbReference>
<evidence type="ECO:0000313" key="12">
    <source>
        <dbReference type="Proteomes" id="UP000192343"/>
    </source>
</evidence>
<reference evidence="11 12" key="1">
    <citation type="submission" date="2017-03" db="EMBL/GenBank/DDBJ databases">
        <title>Draft Genome sequence of Marispirochaeta sp. strain JC444.</title>
        <authorList>
            <person name="Shivani Y."/>
            <person name="Subhash Y."/>
            <person name="Sasikala C."/>
            <person name="Ramana C."/>
        </authorList>
    </citation>
    <scope>NUCLEOTIDE SEQUENCE [LARGE SCALE GENOMIC DNA]</scope>
    <source>
        <strain evidence="11 12">JC444</strain>
    </source>
</reference>
<evidence type="ECO:0000256" key="7">
    <source>
        <dbReference type="ARBA" id="ARBA00023136"/>
    </source>
</evidence>
<accession>A0A1Y1RVU7</accession>
<name>A0A1Y1RVU7_9SPIO</name>
<dbReference type="STRING" id="1963862.B4O97_13675"/>
<keyword evidence="4" id="KW-0997">Cell inner membrane</keyword>
<keyword evidence="2" id="KW-0813">Transport</keyword>
<sequence length="172" mass="20031">MTLDKFLSKYNRMLGRIEAIEKFFGLTLLAFIVLSICFQVMTRAFWNKSQIWVEELCTYGFIWAAFLGAAIGTKHQRHIKISTFLFRLDYRKQLIIAEISYSLMLLILFLIVKNAPGLYAIETRSNIIAIPFIPRFYVFSLPLLVSLFSMIITIPYLMLNDYMAYKLEGGKQ</sequence>
<keyword evidence="3" id="KW-1003">Cell membrane</keyword>
<dbReference type="PANTHER" id="PTHR35011:SF2">
    <property type="entry name" value="2,3-DIKETO-L-GULONATE TRAP TRANSPORTER SMALL PERMEASE PROTEIN YIAM"/>
    <property type="match status" value="1"/>
</dbReference>
<keyword evidence="12" id="KW-1185">Reference proteome</keyword>
<dbReference type="AlphaFoldDB" id="A0A1Y1RVU7"/>
<dbReference type="InterPro" id="IPR007387">
    <property type="entry name" value="TRAP_DctQ"/>
</dbReference>
<dbReference type="InterPro" id="IPR055348">
    <property type="entry name" value="DctQ"/>
</dbReference>
<keyword evidence="7 9" id="KW-0472">Membrane</keyword>
<dbReference type="GO" id="GO:0015740">
    <property type="term" value="P:C4-dicarboxylate transport"/>
    <property type="evidence" value="ECO:0007669"/>
    <property type="project" value="TreeGrafter"/>
</dbReference>